<evidence type="ECO:0000256" key="1">
    <source>
        <dbReference type="SAM" id="MobiDB-lite"/>
    </source>
</evidence>
<feature type="region of interest" description="Disordered" evidence="1">
    <location>
        <begin position="26"/>
        <end position="53"/>
    </location>
</feature>
<gene>
    <name evidence="2" type="ORF">J0895_08210</name>
</gene>
<protein>
    <submittedName>
        <fullName evidence="2">Uncharacterized protein</fullName>
    </submittedName>
</protein>
<comment type="caution">
    <text evidence="2">The sequence shown here is derived from an EMBL/GenBank/DDBJ whole genome shotgun (WGS) entry which is preliminary data.</text>
</comment>
<reference evidence="2 3" key="1">
    <citation type="submission" date="2021-03" db="EMBL/GenBank/DDBJ databases">
        <title>Metabolic Capacity of the Antarctic Cyanobacterium Phormidium pseudopriestleyi that Sustains Oxygenic Photosynthesis in the Presence of Hydrogen Sulfide.</title>
        <authorList>
            <person name="Lumian J.E."/>
            <person name="Jungblut A.D."/>
            <person name="Dillon M.L."/>
            <person name="Hawes I."/>
            <person name="Doran P.T."/>
            <person name="Mackey T.J."/>
            <person name="Dick G.J."/>
            <person name="Grettenberger C.L."/>
            <person name="Sumner D.Y."/>
        </authorList>
    </citation>
    <scope>NUCLEOTIDE SEQUENCE [LARGE SCALE GENOMIC DNA]</scope>
    <source>
        <strain evidence="2 3">FRX01</strain>
    </source>
</reference>
<evidence type="ECO:0000313" key="3">
    <source>
        <dbReference type="Proteomes" id="UP000664844"/>
    </source>
</evidence>
<proteinExistence type="predicted"/>
<keyword evidence="3" id="KW-1185">Reference proteome</keyword>
<name>A0ABS3FPT8_9CYAN</name>
<evidence type="ECO:0000313" key="2">
    <source>
        <dbReference type="EMBL" id="MBO0349085.1"/>
    </source>
</evidence>
<dbReference type="Proteomes" id="UP000664844">
    <property type="component" value="Unassembled WGS sequence"/>
</dbReference>
<organism evidence="2 3">
    <name type="scientific">Phormidium pseudopriestleyi FRX01</name>
    <dbReference type="NCBI Taxonomy" id="1759528"/>
    <lineage>
        <taxon>Bacteria</taxon>
        <taxon>Bacillati</taxon>
        <taxon>Cyanobacteriota</taxon>
        <taxon>Cyanophyceae</taxon>
        <taxon>Oscillatoriophycideae</taxon>
        <taxon>Oscillatoriales</taxon>
        <taxon>Oscillatoriaceae</taxon>
        <taxon>Phormidium</taxon>
    </lineage>
</organism>
<dbReference type="RefSeq" id="WP_207087621.1">
    <property type="nucleotide sequence ID" value="NZ_JAFLQW010000225.1"/>
</dbReference>
<accession>A0ABS3FPT8</accession>
<sequence>MSGRTLLPSKNAMALRVAAVFVKKTRQHRSSDNLGLGLRSPYPLIDDPGSPLN</sequence>
<dbReference type="EMBL" id="JAFLQW010000225">
    <property type="protein sequence ID" value="MBO0349085.1"/>
    <property type="molecule type" value="Genomic_DNA"/>
</dbReference>